<dbReference type="Gene3D" id="1.10.260.160">
    <property type="match status" value="1"/>
</dbReference>
<dbReference type="Gene3D" id="3.40.50.1820">
    <property type="entry name" value="alpha/beta hydrolase"/>
    <property type="match status" value="1"/>
</dbReference>
<reference evidence="1 2" key="1">
    <citation type="submission" date="2019-03" db="EMBL/GenBank/DDBJ databases">
        <title>Genomic Encyclopedia of Type Strains, Phase IV (KMG-IV): sequencing the most valuable type-strain genomes for metagenomic binning, comparative biology and taxonomic classification.</title>
        <authorList>
            <person name="Goeker M."/>
        </authorList>
    </citation>
    <scope>NUCLEOTIDE SEQUENCE [LARGE SCALE GENOMIC DNA]</scope>
    <source>
        <strain evidence="1 2">DSM 1837</strain>
    </source>
</reference>
<dbReference type="EMBL" id="SLXH01000001">
    <property type="protein sequence ID" value="TCP20353.1"/>
    <property type="molecule type" value="Genomic_DNA"/>
</dbReference>
<dbReference type="SUPFAM" id="SSF53474">
    <property type="entry name" value="alpha/beta-Hydrolases"/>
    <property type="match status" value="1"/>
</dbReference>
<evidence type="ECO:0000313" key="1">
    <source>
        <dbReference type="EMBL" id="TCP20353.1"/>
    </source>
</evidence>
<sequence>MEELRALAQYQFAIHPSSILGANAQKTLNTFSGWSEGGFVTMAFLEKLEKEGIPVSAAATASAPLDVFAMLNGFLNYPRAIDANWINSTIILSAFAFENYYNVPGMAKSVINDEYYEISKKAYLREKINPENIPTDLRKLVRPEYFDHRFFAASPYGRLLKDTTAYSWIYQSPVRNYYGESDEAIPVGIGKMAMTYQQSIGNGNPNVIAISTGKTSHRGTYAMAAPEWKKWFDSLVKK</sequence>
<evidence type="ECO:0000313" key="2">
    <source>
        <dbReference type="Proteomes" id="UP000295182"/>
    </source>
</evidence>
<keyword evidence="2" id="KW-1185">Reference proteome</keyword>
<comment type="caution">
    <text evidence="1">The sequence shown here is derived from an EMBL/GenBank/DDBJ whole genome shotgun (WGS) entry which is preliminary data.</text>
</comment>
<dbReference type="AlphaFoldDB" id="A0A4R2NG67"/>
<accession>A0A4R2NG67</accession>
<protein>
    <submittedName>
        <fullName evidence="1">Uncharacterized protein</fullName>
    </submittedName>
</protein>
<organism evidence="1 2">
    <name type="scientific">Simplicispira metamorpha</name>
    <dbReference type="NCBI Taxonomy" id="80881"/>
    <lineage>
        <taxon>Bacteria</taxon>
        <taxon>Pseudomonadati</taxon>
        <taxon>Pseudomonadota</taxon>
        <taxon>Betaproteobacteria</taxon>
        <taxon>Burkholderiales</taxon>
        <taxon>Comamonadaceae</taxon>
        <taxon>Simplicispira</taxon>
    </lineage>
</organism>
<gene>
    <name evidence="1" type="ORF">EV674_1011</name>
</gene>
<proteinExistence type="predicted"/>
<dbReference type="InterPro" id="IPR029058">
    <property type="entry name" value="AB_hydrolase_fold"/>
</dbReference>
<name>A0A4R2NG67_9BURK</name>
<dbReference type="Proteomes" id="UP000295182">
    <property type="component" value="Unassembled WGS sequence"/>
</dbReference>